<evidence type="ECO:0000256" key="3">
    <source>
        <dbReference type="ARBA" id="ARBA00012552"/>
    </source>
</evidence>
<evidence type="ECO:0000256" key="14">
    <source>
        <dbReference type="ARBA" id="ARBA00022840"/>
    </source>
</evidence>
<keyword evidence="4" id="KW-0963">Cytoplasm</keyword>
<comment type="catalytic activity">
    <reaction evidence="19">
        <text>ATP + H2O = ADP + phosphate + H(+)</text>
        <dbReference type="Rhea" id="RHEA:13065"/>
        <dbReference type="ChEBI" id="CHEBI:15377"/>
        <dbReference type="ChEBI" id="CHEBI:15378"/>
        <dbReference type="ChEBI" id="CHEBI:30616"/>
        <dbReference type="ChEBI" id="CHEBI:43474"/>
        <dbReference type="ChEBI" id="CHEBI:456216"/>
        <dbReference type="EC" id="3.6.4.13"/>
    </reaction>
    <physiologicalReaction direction="left-to-right" evidence="19">
        <dbReference type="Rhea" id="RHEA:13066"/>
    </physiologicalReaction>
</comment>
<dbReference type="GO" id="GO:0140374">
    <property type="term" value="P:antiviral innate immune response"/>
    <property type="evidence" value="ECO:0007669"/>
    <property type="project" value="TreeGrafter"/>
</dbReference>
<dbReference type="PANTHER" id="PTHR14074">
    <property type="entry name" value="HELICASE WITH DEATH DOMAIN-RELATED"/>
    <property type="match status" value="1"/>
</dbReference>
<name>A0A8A4ZQY3_LETCA</name>
<comment type="subcellular location">
    <subcellularLocation>
        <location evidence="1">Cytoplasm</location>
    </subcellularLocation>
</comment>
<dbReference type="Pfam" id="PF00270">
    <property type="entry name" value="DEAD"/>
    <property type="match status" value="1"/>
</dbReference>
<reference evidence="23" key="1">
    <citation type="submission" date="2020-01" db="EMBL/GenBank/DDBJ databases">
        <title>Genomic analysis and functional characterization of the immune gene from RIG-I and MAVs mediated antiviral signaling pathway in lamprey.</title>
        <authorList>
            <person name="Li Q."/>
            <person name="Pang Y."/>
            <person name="Ma A."/>
        </authorList>
    </citation>
    <scope>NUCLEOTIDE SEQUENCE</scope>
</reference>
<evidence type="ECO:0000256" key="10">
    <source>
        <dbReference type="ARBA" id="ARBA00022741"/>
    </source>
</evidence>
<dbReference type="Gene3D" id="3.40.50.300">
    <property type="entry name" value="P-loop containing nucleotide triphosphate hydrolases"/>
    <property type="match status" value="2"/>
</dbReference>
<dbReference type="Pfam" id="PF16739">
    <property type="entry name" value="CARD_2"/>
    <property type="match status" value="2"/>
</dbReference>
<keyword evidence="10" id="KW-0547">Nucleotide-binding</keyword>
<dbReference type="InterPro" id="IPR011029">
    <property type="entry name" value="DEATH-like_dom_sf"/>
</dbReference>
<keyword evidence="7" id="KW-0399">Innate immunity</keyword>
<comment type="similarity">
    <text evidence="2">Belongs to the helicase family. RLR subfamily.</text>
</comment>
<dbReference type="GO" id="GO:0005737">
    <property type="term" value="C:cytoplasm"/>
    <property type="evidence" value="ECO:0007669"/>
    <property type="project" value="UniProtKB-SubCell"/>
</dbReference>
<accession>A0A8A4ZQY3</accession>
<dbReference type="GO" id="GO:0003724">
    <property type="term" value="F:RNA helicase activity"/>
    <property type="evidence" value="ECO:0007669"/>
    <property type="project" value="UniProtKB-EC"/>
</dbReference>
<dbReference type="SUPFAM" id="SSF52540">
    <property type="entry name" value="P-loop containing nucleoside triphosphate hydrolases"/>
    <property type="match status" value="1"/>
</dbReference>
<evidence type="ECO:0000313" key="23">
    <source>
        <dbReference type="EMBL" id="QTE33763.1"/>
    </source>
</evidence>
<dbReference type="EMBL" id="MN988675">
    <property type="protein sequence ID" value="QTE33763.1"/>
    <property type="molecule type" value="mRNA"/>
</dbReference>
<dbReference type="InterPro" id="IPR031964">
    <property type="entry name" value="CARD_dom"/>
</dbReference>
<dbReference type="Gene3D" id="2.170.150.30">
    <property type="entry name" value="RIG-I-like receptor, C-terminal regulatory domain"/>
    <property type="match status" value="1"/>
</dbReference>
<dbReference type="Pfam" id="PF11648">
    <property type="entry name" value="RIG-I_C-RD"/>
    <property type="match status" value="1"/>
</dbReference>
<evidence type="ECO:0000256" key="6">
    <source>
        <dbReference type="ARBA" id="ARBA00022553"/>
    </source>
</evidence>
<sequence>MDSEAMECDGVDGADTQTTVDASMVDKNRREWLKLHEELITSIIRGPHLVTNYSLMKPEHCEEVCAMDTSKGATCGAQLFMSKLLEFGKDGWFVEFVSALKRAGYNTLADCIDKQNFSQLNELENQRTIIRLHRTTMEDQLLPRDVIMHLKFLRDLDKQEIIQETLDYRDIRGARKLIDHMLRSDDPDLLKQFKSAVIKAGTGEIADLLEGKEEYRDEDVQDESFQYGEDIEKQDCGAVDHGNESSQMNVDDKESALAKPAEQVISIDEPKSVMCGNVSLRQYQAELAESALKGENSIIVAPTDSGKTFVALAICDEHLKQRSGKGPKVIFLAPTLPVFQQQYERFRKHYQDESNMVSVGRVAGGAEAPEPLDLQLMNNDVLIMTPQTLLNGLEKTKVCAITDFSLIIFDECHHTCKNHPYNVIMQHYLRVKHGPSAQPLPQIVGLTASVGVGENKSLKGAIDHVLMLCANMDACVISTVRRNLKELAQFVPIAQHNILQVGRRRADPFADIIKDIMAKVEDLLFSLNLPDSGPELKKGNECGTQPYEQWVIQVQREGSKISIADDKELEQKLCWSIFSCTSHLRKYNDALFINEDTRAKDAMNYLQKFFASMDSKGFIDIDETLVNFFKEKLRDLESCLNNPENENPKLLKLEEILRSEYRMNAATKSILFVKTRAISEAMESWINEIQTELPHLKPSKLIGRAKSKQHEGMTLNQQSGAVHEFREEQGSNLLIATSVADEGLDIQRCNLVLLYDYVGNVIKSVQTRGRGRAENSKCMLITTLKGGLAEKEKVNLLMEKVMYTAIENVQKLDYGTRAEKMESLQKATLSSAEFQRMLQGFKKPEGDIYLLKCIKCKELVCKSSDIRLVENTHYTVISSAFMEVVVQNPHKKPVCFDGISKIGKIQHKKCTKDWGIMAIYKGLQFPFIKIQSFIFKKENSDVQLVLNKWRDFPGIIAVLSVEEIGQIGENVLLAE</sequence>
<evidence type="ECO:0000256" key="15">
    <source>
        <dbReference type="ARBA" id="ARBA00022843"/>
    </source>
</evidence>
<keyword evidence="16" id="KW-0391">Immunity</keyword>
<feature type="domain" description="RLR CTR" evidence="22">
    <location>
        <begin position="839"/>
        <end position="966"/>
    </location>
</feature>
<dbReference type="InterPro" id="IPR038557">
    <property type="entry name" value="RLR_C_sf"/>
</dbReference>
<dbReference type="GO" id="GO:0008270">
    <property type="term" value="F:zinc ion binding"/>
    <property type="evidence" value="ECO:0007669"/>
    <property type="project" value="TreeGrafter"/>
</dbReference>
<feature type="domain" description="Helicase ATP-binding" evidence="20">
    <location>
        <begin position="288"/>
        <end position="468"/>
    </location>
</feature>
<dbReference type="SMART" id="SM00487">
    <property type="entry name" value="DEXDc"/>
    <property type="match status" value="1"/>
</dbReference>
<dbReference type="InterPro" id="IPR021673">
    <property type="entry name" value="RLR_CTR"/>
</dbReference>
<evidence type="ECO:0000256" key="16">
    <source>
        <dbReference type="ARBA" id="ARBA00022859"/>
    </source>
</evidence>
<keyword evidence="17" id="KW-0694">RNA-binding</keyword>
<dbReference type="InterPro" id="IPR014001">
    <property type="entry name" value="Helicase_ATP-bd"/>
</dbReference>
<keyword evidence="8" id="KW-0479">Metal-binding</keyword>
<evidence type="ECO:0000256" key="4">
    <source>
        <dbReference type="ARBA" id="ARBA00022490"/>
    </source>
</evidence>
<dbReference type="PANTHER" id="PTHR14074:SF16">
    <property type="entry name" value="ANTIVIRAL INNATE IMMUNE RESPONSE RECEPTOR RIG-I"/>
    <property type="match status" value="1"/>
</dbReference>
<dbReference type="Pfam" id="PF18119">
    <property type="entry name" value="RIG-I_C"/>
    <property type="match status" value="1"/>
</dbReference>
<keyword evidence="9" id="KW-0677">Repeat</keyword>
<dbReference type="GO" id="GO:0003727">
    <property type="term" value="F:single-stranded RNA binding"/>
    <property type="evidence" value="ECO:0007669"/>
    <property type="project" value="TreeGrafter"/>
</dbReference>
<keyword evidence="11" id="KW-0378">Hydrolase</keyword>
<organism evidence="23">
    <name type="scientific">Lethenteron camtschaticum</name>
    <name type="common">Japanese lamprey</name>
    <name type="synonym">Lampetra japonica</name>
    <dbReference type="NCBI Taxonomy" id="980415"/>
    <lineage>
        <taxon>Eukaryota</taxon>
        <taxon>Metazoa</taxon>
        <taxon>Chordata</taxon>
        <taxon>Craniata</taxon>
        <taxon>Vertebrata</taxon>
        <taxon>Cyclostomata</taxon>
        <taxon>Hyperoartia</taxon>
        <taxon>Petromyzontiformes</taxon>
        <taxon>Petromyzontidae</taxon>
        <taxon>Lethenteron</taxon>
    </lineage>
</organism>
<keyword evidence="5" id="KW-1017">Isopeptide bond</keyword>
<dbReference type="InterPro" id="IPR041204">
    <property type="entry name" value="RIG-I-like_C"/>
</dbReference>
<keyword evidence="6" id="KW-0597">Phosphoprotein</keyword>
<dbReference type="PROSITE" id="PS51789">
    <property type="entry name" value="RLR_CTR"/>
    <property type="match status" value="1"/>
</dbReference>
<dbReference type="GO" id="GO:0003725">
    <property type="term" value="F:double-stranded RNA binding"/>
    <property type="evidence" value="ECO:0007669"/>
    <property type="project" value="TreeGrafter"/>
</dbReference>
<dbReference type="InterPro" id="IPR051363">
    <property type="entry name" value="RLR_Helicase"/>
</dbReference>
<keyword evidence="14" id="KW-0067">ATP-binding</keyword>
<dbReference type="Gene3D" id="1.10.533.10">
    <property type="entry name" value="Death Domain, Fas"/>
    <property type="match status" value="2"/>
</dbReference>
<dbReference type="Gene3D" id="1.20.1320.30">
    <property type="match status" value="1"/>
</dbReference>
<dbReference type="InterPro" id="IPR001650">
    <property type="entry name" value="Helicase_C-like"/>
</dbReference>
<dbReference type="Pfam" id="PF00271">
    <property type="entry name" value="Helicase_C"/>
    <property type="match status" value="1"/>
</dbReference>
<keyword evidence="12" id="KW-0347">Helicase</keyword>
<dbReference type="InterPro" id="IPR027417">
    <property type="entry name" value="P-loop_NTPase"/>
</dbReference>
<evidence type="ECO:0000259" key="20">
    <source>
        <dbReference type="PROSITE" id="PS51192"/>
    </source>
</evidence>
<evidence type="ECO:0000256" key="8">
    <source>
        <dbReference type="ARBA" id="ARBA00022723"/>
    </source>
</evidence>
<protein>
    <recommendedName>
        <fullName evidence="3">RNA helicase</fullName>
        <ecNumber evidence="3">3.6.4.13</ecNumber>
    </recommendedName>
</protein>
<evidence type="ECO:0000259" key="21">
    <source>
        <dbReference type="PROSITE" id="PS51194"/>
    </source>
</evidence>
<dbReference type="EC" id="3.6.4.13" evidence="3"/>
<keyword evidence="15" id="KW-0832">Ubl conjugation</keyword>
<evidence type="ECO:0000256" key="19">
    <source>
        <dbReference type="ARBA" id="ARBA00049390"/>
    </source>
</evidence>
<evidence type="ECO:0000256" key="7">
    <source>
        <dbReference type="ARBA" id="ARBA00022588"/>
    </source>
</evidence>
<dbReference type="GO" id="GO:0016787">
    <property type="term" value="F:hydrolase activity"/>
    <property type="evidence" value="ECO:0007669"/>
    <property type="project" value="UniProtKB-KW"/>
</dbReference>
<evidence type="ECO:0000256" key="12">
    <source>
        <dbReference type="ARBA" id="ARBA00022806"/>
    </source>
</evidence>
<evidence type="ECO:0000259" key="22">
    <source>
        <dbReference type="PROSITE" id="PS51789"/>
    </source>
</evidence>
<evidence type="ECO:0000256" key="5">
    <source>
        <dbReference type="ARBA" id="ARBA00022499"/>
    </source>
</evidence>
<keyword evidence="18" id="KW-0051">Antiviral defense</keyword>
<evidence type="ECO:0000256" key="17">
    <source>
        <dbReference type="ARBA" id="ARBA00022884"/>
    </source>
</evidence>
<dbReference type="AlphaFoldDB" id="A0A8A4ZQY3"/>
<keyword evidence="13" id="KW-0862">Zinc</keyword>
<dbReference type="GO" id="GO:0002753">
    <property type="term" value="P:cytoplasmic pattern recognition receptor signaling pathway"/>
    <property type="evidence" value="ECO:0007669"/>
    <property type="project" value="TreeGrafter"/>
</dbReference>
<dbReference type="SMART" id="SM00490">
    <property type="entry name" value="HELICc"/>
    <property type="match status" value="1"/>
</dbReference>
<dbReference type="GO" id="GO:0005524">
    <property type="term" value="F:ATP binding"/>
    <property type="evidence" value="ECO:0007669"/>
    <property type="project" value="UniProtKB-KW"/>
</dbReference>
<evidence type="ECO:0000256" key="11">
    <source>
        <dbReference type="ARBA" id="ARBA00022801"/>
    </source>
</evidence>
<feature type="domain" description="Helicase C-terminal" evidence="21">
    <location>
        <begin position="649"/>
        <end position="820"/>
    </location>
</feature>
<evidence type="ECO:0000256" key="9">
    <source>
        <dbReference type="ARBA" id="ARBA00022737"/>
    </source>
</evidence>
<evidence type="ECO:0000256" key="1">
    <source>
        <dbReference type="ARBA" id="ARBA00004496"/>
    </source>
</evidence>
<evidence type="ECO:0000256" key="2">
    <source>
        <dbReference type="ARBA" id="ARBA00006866"/>
    </source>
</evidence>
<evidence type="ECO:0000256" key="13">
    <source>
        <dbReference type="ARBA" id="ARBA00022833"/>
    </source>
</evidence>
<dbReference type="PROSITE" id="PS51194">
    <property type="entry name" value="HELICASE_CTER"/>
    <property type="match status" value="1"/>
</dbReference>
<dbReference type="InterPro" id="IPR011545">
    <property type="entry name" value="DEAD/DEAH_box_helicase_dom"/>
</dbReference>
<proteinExistence type="evidence at transcript level"/>
<dbReference type="PROSITE" id="PS51192">
    <property type="entry name" value="HELICASE_ATP_BIND_1"/>
    <property type="match status" value="1"/>
</dbReference>
<evidence type="ECO:0000256" key="18">
    <source>
        <dbReference type="ARBA" id="ARBA00023118"/>
    </source>
</evidence>